<dbReference type="STRING" id="1267423.SAMN05216290_3420"/>
<dbReference type="PROSITE" id="PS01125">
    <property type="entry name" value="ROK"/>
    <property type="match status" value="1"/>
</dbReference>
<dbReference type="RefSeq" id="WP_090260118.1">
    <property type="nucleotide sequence ID" value="NZ_FOIR01000003.1"/>
</dbReference>
<keyword evidence="3" id="KW-1185">Reference proteome</keyword>
<proteinExistence type="inferred from homology"/>
<evidence type="ECO:0000313" key="2">
    <source>
        <dbReference type="EMBL" id="SEW38452.1"/>
    </source>
</evidence>
<keyword evidence="2" id="KW-0808">Transferase</keyword>
<dbReference type="InterPro" id="IPR043129">
    <property type="entry name" value="ATPase_NBD"/>
</dbReference>
<dbReference type="EMBL" id="FOIR01000003">
    <property type="protein sequence ID" value="SEW38452.1"/>
    <property type="molecule type" value="Genomic_DNA"/>
</dbReference>
<dbReference type="AlphaFoldDB" id="A0A1I0RCX6"/>
<dbReference type="OrthoDB" id="9810372at2"/>
<keyword evidence="2" id="KW-0418">Kinase</keyword>
<dbReference type="Gene3D" id="3.30.420.40">
    <property type="match status" value="2"/>
</dbReference>
<protein>
    <submittedName>
        <fullName evidence="2">Glucokinase</fullName>
    </submittedName>
</protein>
<organism evidence="2 3">
    <name type="scientific">Roseivirga pacifica</name>
    <dbReference type="NCBI Taxonomy" id="1267423"/>
    <lineage>
        <taxon>Bacteria</taxon>
        <taxon>Pseudomonadati</taxon>
        <taxon>Bacteroidota</taxon>
        <taxon>Cytophagia</taxon>
        <taxon>Cytophagales</taxon>
        <taxon>Roseivirgaceae</taxon>
        <taxon>Roseivirga</taxon>
    </lineage>
</organism>
<accession>A0A1I0RCX6</accession>
<dbReference type="GeneID" id="99988096"/>
<dbReference type="GO" id="GO:0016301">
    <property type="term" value="F:kinase activity"/>
    <property type="evidence" value="ECO:0007669"/>
    <property type="project" value="UniProtKB-KW"/>
</dbReference>
<dbReference type="PANTHER" id="PTHR18964">
    <property type="entry name" value="ROK (REPRESSOR, ORF, KINASE) FAMILY"/>
    <property type="match status" value="1"/>
</dbReference>
<reference evidence="3" key="1">
    <citation type="submission" date="2016-10" db="EMBL/GenBank/DDBJ databases">
        <authorList>
            <person name="Varghese N."/>
            <person name="Submissions S."/>
        </authorList>
    </citation>
    <scope>NUCLEOTIDE SEQUENCE [LARGE SCALE GENOMIC DNA]</scope>
    <source>
        <strain evidence="3">CGMCC 1.12402</strain>
    </source>
</reference>
<dbReference type="PANTHER" id="PTHR18964:SF149">
    <property type="entry name" value="BIFUNCTIONAL UDP-N-ACETYLGLUCOSAMINE 2-EPIMERASE_N-ACETYLMANNOSAMINE KINASE"/>
    <property type="match status" value="1"/>
</dbReference>
<name>A0A1I0RCX6_9BACT</name>
<comment type="similarity">
    <text evidence="1">Belongs to the ROK (NagC/XylR) family.</text>
</comment>
<dbReference type="Proteomes" id="UP000199437">
    <property type="component" value="Unassembled WGS sequence"/>
</dbReference>
<evidence type="ECO:0000256" key="1">
    <source>
        <dbReference type="ARBA" id="ARBA00006479"/>
    </source>
</evidence>
<dbReference type="InterPro" id="IPR049874">
    <property type="entry name" value="ROK_cs"/>
</dbReference>
<gene>
    <name evidence="2" type="ORF">SAMN05216290_3420</name>
</gene>
<evidence type="ECO:0000313" key="3">
    <source>
        <dbReference type="Proteomes" id="UP000199437"/>
    </source>
</evidence>
<dbReference type="SUPFAM" id="SSF53067">
    <property type="entry name" value="Actin-like ATPase domain"/>
    <property type="match status" value="1"/>
</dbReference>
<dbReference type="InterPro" id="IPR000600">
    <property type="entry name" value="ROK"/>
</dbReference>
<dbReference type="Pfam" id="PF00480">
    <property type="entry name" value="ROK"/>
    <property type="match status" value="1"/>
</dbReference>
<sequence>MKRKVAIGIDIGGTSTKYGAVDEFGQIHFQGRLSTAKFGDFETYVKVLTRNIQNELETGNQYMEVIGVGIGAPHGVRQRGTIEHASNLPWKGVLPLVSEMKACMGVDVTLTNDANAAAIGELIFGGAKDMKDFVMVTLGTGLGSAIFSNGKLVEGHDGFAGELGHVTFEHENGRYCRCGRRGCLETYVSATGIKRTIFKLLADHFDDSELRTISFDNLSTHMITESAKAGDVVALEAFRYTGQILGSKLAETIHHTNPEAIFLLGGLSQAGMFIFEPTKEHMERNVHPVFNQKVQLLASELEGASASILGAAALVWHSDKELLISV</sequence>